<dbReference type="InterPro" id="IPR011009">
    <property type="entry name" value="Kinase-like_dom_sf"/>
</dbReference>
<sequence>MEVVPRGYRVGEWEVTDLIGAGGWGTVYAARRADVPVDDGRKADADADTEAGAGAGAGAGADAEAGAEAVPDEVALKFLPTAGLAPRQARGLVETARRETELSRRTRHPRLIRLFDSLTLGESAGSAFDGAVVLVMERAERSLRERLEASSPGRAGTEPLSVREGARLLTEVCEGLAHLHGLGWVHGDLKPDNVLIMADGSARLADFGLSVELTGTHAYIPPLGTPDYLPPERWSAALGERGVQVRQSTDIWALGVMIHQVFAAGASPFPGATPAARGAAAQEYADGRAPLRMDLRVPAFWRDLAADCLGPAHADRAAHTVESLLERIRAQRAQEQDHEQDHEQGQEEGQGQGQGQDGDREGGREPEHVRSAAPPPRSRRRRTVLAAAALAVTAGGAGAVGWLQLADDDRSPGGGASGSGKPTASIVSNARLEVYNAERSCHRPGERDNLCSLGLAIDPLLPYDIDNVALTRVWDGDVLTADCQVLQGVPVADEAGTRSVRWYRVRLTAEKGRTAAWLPAVRTKDRPALAQCPARPSPG</sequence>
<dbReference type="Gene3D" id="1.10.510.10">
    <property type="entry name" value="Transferase(Phosphotransferase) domain 1"/>
    <property type="match status" value="1"/>
</dbReference>
<evidence type="ECO:0000256" key="5">
    <source>
        <dbReference type="SAM" id="MobiDB-lite"/>
    </source>
</evidence>
<dbReference type="EMBL" id="BNEB01000002">
    <property type="protein sequence ID" value="GHI59907.1"/>
    <property type="molecule type" value="Genomic_DNA"/>
</dbReference>
<name>A0ABQ3RVM2_9ACTN</name>
<protein>
    <recommendedName>
        <fullName evidence="6">Protein kinase domain-containing protein</fullName>
    </recommendedName>
</protein>
<feature type="region of interest" description="Disordered" evidence="5">
    <location>
        <begin position="331"/>
        <end position="381"/>
    </location>
</feature>
<feature type="domain" description="Protein kinase" evidence="6">
    <location>
        <begin position="13"/>
        <end position="345"/>
    </location>
</feature>
<keyword evidence="3" id="KW-0418">Kinase</keyword>
<keyword evidence="1" id="KW-0808">Transferase</keyword>
<dbReference type="CDD" id="cd14014">
    <property type="entry name" value="STKc_PknB_like"/>
    <property type="match status" value="1"/>
</dbReference>
<feature type="compositionally biased region" description="Basic and acidic residues" evidence="5">
    <location>
        <begin position="357"/>
        <end position="370"/>
    </location>
</feature>
<feature type="region of interest" description="Disordered" evidence="5">
    <location>
        <begin position="39"/>
        <end position="64"/>
    </location>
</feature>
<dbReference type="SMART" id="SM00220">
    <property type="entry name" value="S_TKc"/>
    <property type="match status" value="1"/>
</dbReference>
<evidence type="ECO:0000256" key="3">
    <source>
        <dbReference type="ARBA" id="ARBA00022777"/>
    </source>
</evidence>
<keyword evidence="8" id="KW-1185">Reference proteome</keyword>
<organism evidence="7 8">
    <name type="scientific">Streptomyces asoensis</name>
    <dbReference type="NCBI Taxonomy" id="249586"/>
    <lineage>
        <taxon>Bacteria</taxon>
        <taxon>Bacillati</taxon>
        <taxon>Actinomycetota</taxon>
        <taxon>Actinomycetes</taxon>
        <taxon>Kitasatosporales</taxon>
        <taxon>Streptomycetaceae</taxon>
        <taxon>Streptomyces</taxon>
    </lineage>
</organism>
<dbReference type="Gene3D" id="3.30.200.20">
    <property type="entry name" value="Phosphorylase Kinase, domain 1"/>
    <property type="match status" value="1"/>
</dbReference>
<accession>A0ABQ3RVM2</accession>
<dbReference type="Pfam" id="PF00069">
    <property type="entry name" value="Pkinase"/>
    <property type="match status" value="1"/>
</dbReference>
<feature type="compositionally biased region" description="Basic and acidic residues" evidence="5">
    <location>
        <begin position="331"/>
        <end position="345"/>
    </location>
</feature>
<reference evidence="8" key="1">
    <citation type="submission" date="2023-07" db="EMBL/GenBank/DDBJ databases">
        <title>Whole genome shotgun sequence of Streptomyces cacaoi subsp. asoensis NBRC 13813.</title>
        <authorList>
            <person name="Komaki H."/>
            <person name="Tamura T."/>
        </authorList>
    </citation>
    <scope>NUCLEOTIDE SEQUENCE [LARGE SCALE GENOMIC DNA]</scope>
    <source>
        <strain evidence="8">NBRC 13813</strain>
    </source>
</reference>
<dbReference type="SUPFAM" id="SSF56112">
    <property type="entry name" value="Protein kinase-like (PK-like)"/>
    <property type="match status" value="1"/>
</dbReference>
<dbReference type="InterPro" id="IPR000719">
    <property type="entry name" value="Prot_kinase_dom"/>
</dbReference>
<evidence type="ECO:0000313" key="8">
    <source>
        <dbReference type="Proteomes" id="UP000649259"/>
    </source>
</evidence>
<dbReference type="Proteomes" id="UP000649259">
    <property type="component" value="Unassembled WGS sequence"/>
</dbReference>
<evidence type="ECO:0000256" key="1">
    <source>
        <dbReference type="ARBA" id="ARBA00022679"/>
    </source>
</evidence>
<evidence type="ECO:0000256" key="4">
    <source>
        <dbReference type="ARBA" id="ARBA00022840"/>
    </source>
</evidence>
<dbReference type="PANTHER" id="PTHR43289">
    <property type="entry name" value="MITOGEN-ACTIVATED PROTEIN KINASE KINASE KINASE 20-RELATED"/>
    <property type="match status" value="1"/>
</dbReference>
<keyword evidence="4" id="KW-0067">ATP-binding</keyword>
<dbReference type="PROSITE" id="PS50011">
    <property type="entry name" value="PROTEIN_KINASE_DOM"/>
    <property type="match status" value="1"/>
</dbReference>
<evidence type="ECO:0000313" key="7">
    <source>
        <dbReference type="EMBL" id="GHI59907.1"/>
    </source>
</evidence>
<proteinExistence type="predicted"/>
<comment type="caution">
    <text evidence="7">The sequence shown here is derived from an EMBL/GenBank/DDBJ whole genome shotgun (WGS) entry which is preliminary data.</text>
</comment>
<evidence type="ECO:0000256" key="2">
    <source>
        <dbReference type="ARBA" id="ARBA00022741"/>
    </source>
</evidence>
<dbReference type="PANTHER" id="PTHR43289:SF33">
    <property type="entry name" value="SERINE_THREONINE KINASE 31"/>
    <property type="match status" value="1"/>
</dbReference>
<gene>
    <name evidence="7" type="ORF">Saso_15570</name>
</gene>
<evidence type="ECO:0000259" key="6">
    <source>
        <dbReference type="PROSITE" id="PS50011"/>
    </source>
</evidence>
<keyword evidence="2" id="KW-0547">Nucleotide-binding</keyword>